<dbReference type="CDD" id="cd00473">
    <property type="entry name" value="bS6"/>
    <property type="match status" value="1"/>
</dbReference>
<accession>A0A0U9HNA8</accession>
<dbReference type="GO" id="GO:0070181">
    <property type="term" value="F:small ribosomal subunit rRNA binding"/>
    <property type="evidence" value="ECO:0007669"/>
    <property type="project" value="TreeGrafter"/>
</dbReference>
<dbReference type="EMBL" id="BCNO01000001">
    <property type="protein sequence ID" value="GAQ93961.1"/>
    <property type="molecule type" value="Genomic_DNA"/>
</dbReference>
<reference evidence="8" key="1">
    <citation type="submission" date="2016-01" db="EMBL/GenBank/DDBJ databases">
        <title>Draft genome sequence of Thermodesulfovibrio aggregans strain TGE-P1.</title>
        <authorList>
            <person name="Sekiguchi Y."/>
            <person name="Ohashi A."/>
            <person name="Matsuura N."/>
            <person name="Tourlousse M.D."/>
        </authorList>
    </citation>
    <scope>NUCLEOTIDE SEQUENCE [LARGE SCALE GENOMIC DNA]</scope>
    <source>
        <strain evidence="8">TGE-P1</strain>
    </source>
</reference>
<keyword evidence="6" id="KW-0694">RNA-binding</keyword>
<gene>
    <name evidence="6" type="primary">rpsF</name>
    <name evidence="7" type="ORF">TAGGR_1126</name>
</gene>
<comment type="caution">
    <text evidence="7">The sequence shown here is derived from an EMBL/GenBank/DDBJ whole genome shotgun (WGS) entry which is preliminary data.</text>
</comment>
<evidence type="ECO:0000313" key="8">
    <source>
        <dbReference type="Proteomes" id="UP000054976"/>
    </source>
</evidence>
<dbReference type="Pfam" id="PF01250">
    <property type="entry name" value="Ribosomal_S6"/>
    <property type="match status" value="1"/>
</dbReference>
<dbReference type="GO" id="GO:0005840">
    <property type="term" value="C:ribosome"/>
    <property type="evidence" value="ECO:0007669"/>
    <property type="project" value="UniProtKB-KW"/>
</dbReference>
<dbReference type="Gene3D" id="3.30.70.60">
    <property type="match status" value="1"/>
</dbReference>
<evidence type="ECO:0000256" key="5">
    <source>
        <dbReference type="ARBA" id="ARBA00035294"/>
    </source>
</evidence>
<comment type="function">
    <text evidence="4 6">Binds together with bS18 to 16S ribosomal RNA.</text>
</comment>
<keyword evidence="6" id="KW-0699">rRNA-binding</keyword>
<evidence type="ECO:0000313" key="7">
    <source>
        <dbReference type="EMBL" id="GAQ93961.1"/>
    </source>
</evidence>
<dbReference type="Proteomes" id="UP000054976">
    <property type="component" value="Unassembled WGS sequence"/>
</dbReference>
<dbReference type="GO" id="GO:0006412">
    <property type="term" value="P:translation"/>
    <property type="evidence" value="ECO:0007669"/>
    <property type="project" value="UniProtKB-UniRule"/>
</dbReference>
<dbReference type="InterPro" id="IPR014717">
    <property type="entry name" value="Transl_elong_EF1B/ribsomal_bS6"/>
</dbReference>
<keyword evidence="8" id="KW-1185">Reference proteome</keyword>
<dbReference type="GO" id="GO:0003735">
    <property type="term" value="F:structural constituent of ribosome"/>
    <property type="evidence" value="ECO:0007669"/>
    <property type="project" value="InterPro"/>
</dbReference>
<dbReference type="STRING" id="86166.TAGGR_1126"/>
<dbReference type="HAMAP" id="MF_00360">
    <property type="entry name" value="Ribosomal_bS6"/>
    <property type="match status" value="1"/>
</dbReference>
<dbReference type="SUPFAM" id="SSF54995">
    <property type="entry name" value="Ribosomal protein S6"/>
    <property type="match status" value="1"/>
</dbReference>
<dbReference type="GO" id="GO:1990904">
    <property type="term" value="C:ribonucleoprotein complex"/>
    <property type="evidence" value="ECO:0007669"/>
    <property type="project" value="UniProtKB-KW"/>
</dbReference>
<evidence type="ECO:0000256" key="1">
    <source>
        <dbReference type="ARBA" id="ARBA00009512"/>
    </source>
</evidence>
<keyword evidence="2 6" id="KW-0689">Ribosomal protein</keyword>
<dbReference type="PANTHER" id="PTHR21011:SF1">
    <property type="entry name" value="SMALL RIBOSOMAL SUBUNIT PROTEIN BS6M"/>
    <property type="match status" value="1"/>
</dbReference>
<evidence type="ECO:0000256" key="4">
    <source>
        <dbReference type="ARBA" id="ARBA00035104"/>
    </source>
</evidence>
<comment type="similarity">
    <text evidence="1 6">Belongs to the bacterial ribosomal protein bS6 family.</text>
</comment>
<dbReference type="AlphaFoldDB" id="A0A0U9HNA8"/>
<sequence>MNNFYEKVVLLLPTLSEEEVKESINKISSLITDNGGEVLKVDNWGKRKLAYKLNKQNMGYYVLFLFRAPSSAIKKMEDFYRVYDPVFKFMILKLTKQQIANLPPEIKGIPIEPSEVSSQEQNV</sequence>
<evidence type="ECO:0000256" key="3">
    <source>
        <dbReference type="ARBA" id="ARBA00023274"/>
    </source>
</evidence>
<dbReference type="NCBIfam" id="TIGR00166">
    <property type="entry name" value="S6"/>
    <property type="match status" value="1"/>
</dbReference>
<dbReference type="InterPro" id="IPR000529">
    <property type="entry name" value="Ribosomal_bS6"/>
</dbReference>
<protein>
    <recommendedName>
        <fullName evidence="5 6">Small ribosomal subunit protein bS6</fullName>
    </recommendedName>
</protein>
<dbReference type="OrthoDB" id="9812702at2"/>
<name>A0A0U9HNA8_9BACT</name>
<dbReference type="RefSeq" id="WP_059175448.1">
    <property type="nucleotide sequence ID" value="NZ_BCNO01000001.1"/>
</dbReference>
<proteinExistence type="inferred from homology"/>
<dbReference type="PANTHER" id="PTHR21011">
    <property type="entry name" value="MITOCHONDRIAL 28S RIBOSOMAL PROTEIN S6"/>
    <property type="match status" value="1"/>
</dbReference>
<keyword evidence="3 6" id="KW-0687">Ribonucleoprotein</keyword>
<evidence type="ECO:0000256" key="6">
    <source>
        <dbReference type="HAMAP-Rule" id="MF_00360"/>
    </source>
</evidence>
<dbReference type="GO" id="GO:0005737">
    <property type="term" value="C:cytoplasm"/>
    <property type="evidence" value="ECO:0007669"/>
    <property type="project" value="UniProtKB-ARBA"/>
</dbReference>
<evidence type="ECO:0000256" key="2">
    <source>
        <dbReference type="ARBA" id="ARBA00022980"/>
    </source>
</evidence>
<dbReference type="InterPro" id="IPR035980">
    <property type="entry name" value="Ribosomal_bS6_sf"/>
</dbReference>
<dbReference type="InterPro" id="IPR020814">
    <property type="entry name" value="Ribosomal_S6_plastid/chlpt"/>
</dbReference>
<organism evidence="7 8">
    <name type="scientific">Thermodesulfovibrio aggregans</name>
    <dbReference type="NCBI Taxonomy" id="86166"/>
    <lineage>
        <taxon>Bacteria</taxon>
        <taxon>Pseudomonadati</taxon>
        <taxon>Nitrospirota</taxon>
        <taxon>Thermodesulfovibrionia</taxon>
        <taxon>Thermodesulfovibrionales</taxon>
        <taxon>Thermodesulfovibrionaceae</taxon>
        <taxon>Thermodesulfovibrio</taxon>
    </lineage>
</organism>